<dbReference type="Pfam" id="PF18238">
    <property type="entry name" value="LnmK_N_HDF"/>
    <property type="match status" value="1"/>
</dbReference>
<evidence type="ECO:0000313" key="3">
    <source>
        <dbReference type="Proteomes" id="UP001596004"/>
    </source>
</evidence>
<accession>A0ABV9CNV3</accession>
<keyword evidence="3" id="KW-1185">Reference proteome</keyword>
<comment type="caution">
    <text evidence="2">The sequence shown here is derived from an EMBL/GenBank/DDBJ whole genome shotgun (WGS) entry which is preliminary data.</text>
</comment>
<gene>
    <name evidence="2" type="ORF">ACFO60_25685</name>
</gene>
<dbReference type="NCBIfam" id="TIGR04098">
    <property type="entry name" value="LnmK_bifunc"/>
    <property type="match status" value="1"/>
</dbReference>
<reference evidence="3" key="1">
    <citation type="journal article" date="2019" name="Int. J. Syst. Evol. Microbiol.">
        <title>The Global Catalogue of Microorganisms (GCM) 10K type strain sequencing project: providing services to taxonomists for standard genome sequencing and annotation.</title>
        <authorList>
            <consortium name="The Broad Institute Genomics Platform"/>
            <consortium name="The Broad Institute Genome Sequencing Center for Infectious Disease"/>
            <person name="Wu L."/>
            <person name="Ma J."/>
        </authorList>
    </citation>
    <scope>NUCLEOTIDE SEQUENCE [LARGE SCALE GENOMIC DNA]</scope>
    <source>
        <strain evidence="3">CGMCC 4.7132</strain>
    </source>
</reference>
<feature type="domain" description="LnmK N-terminal" evidence="1">
    <location>
        <begin position="23"/>
        <end position="194"/>
    </location>
</feature>
<dbReference type="Proteomes" id="UP001596004">
    <property type="component" value="Unassembled WGS sequence"/>
</dbReference>
<dbReference type="InterPro" id="IPR024091">
    <property type="entry name" value="LnmK-like_bifun_acyl/decarbox"/>
</dbReference>
<dbReference type="RefSeq" id="WP_380844327.1">
    <property type="nucleotide sequence ID" value="NZ_JBHSFP010000020.1"/>
</dbReference>
<keyword evidence="2" id="KW-0808">Transferase</keyword>
<protein>
    <submittedName>
        <fullName evidence="2">LnmK family bifunctional acyltransferase/decarboxylase</fullName>
    </submittedName>
</protein>
<dbReference type="GO" id="GO:0016746">
    <property type="term" value="F:acyltransferase activity"/>
    <property type="evidence" value="ECO:0007669"/>
    <property type="project" value="UniProtKB-KW"/>
</dbReference>
<sequence>MSVITENAGGRGGGLGDGSTVSRSVLVKPGMCGHNSLFVGNLGDWTWETVSELCDTNAFDATNADGSPTYLSFYYFHIRASPRMHVNGLTFGDRLEVGSRLFDFGSESILTLHEVRPEGARAGPIDPERFYRFADPDCIYVENYNRWITRSRPGSNEDLVKSSPVGFRHDHLPKLPDEYSPRRIYNHARNRLTFLDGLPGDRVPLAPRLTLDYPIEASRDLNGVGLLYFATYFSIIDWALLRLWRRLGRDTATFLDRVVLDHRLCYLGNADADSVLRISVEAWEKRGGAGDEIVNVVIRERDSGRTVAVSTLHVLSTGGAHDDA</sequence>
<proteinExistence type="predicted"/>
<dbReference type="InterPro" id="IPR029069">
    <property type="entry name" value="HotDog_dom_sf"/>
</dbReference>
<evidence type="ECO:0000313" key="2">
    <source>
        <dbReference type="EMBL" id="MFC4534167.1"/>
    </source>
</evidence>
<keyword evidence="2" id="KW-0012">Acyltransferase</keyword>
<dbReference type="EMBL" id="JBHSFP010000020">
    <property type="protein sequence ID" value="MFC4534167.1"/>
    <property type="molecule type" value="Genomic_DNA"/>
</dbReference>
<dbReference type="InterPro" id="IPR040718">
    <property type="entry name" value="LnmK_N_HDF"/>
</dbReference>
<name>A0ABV9CNV3_9ACTN</name>
<dbReference type="Gene3D" id="3.10.129.10">
    <property type="entry name" value="Hotdog Thioesterase"/>
    <property type="match status" value="1"/>
</dbReference>
<evidence type="ECO:0000259" key="1">
    <source>
        <dbReference type="Pfam" id="PF18238"/>
    </source>
</evidence>
<dbReference type="SUPFAM" id="SSF54637">
    <property type="entry name" value="Thioesterase/thiol ester dehydrase-isomerase"/>
    <property type="match status" value="1"/>
</dbReference>
<organism evidence="2 3">
    <name type="scientific">Sphaerisporangium dianthi</name>
    <dbReference type="NCBI Taxonomy" id="1436120"/>
    <lineage>
        <taxon>Bacteria</taxon>
        <taxon>Bacillati</taxon>
        <taxon>Actinomycetota</taxon>
        <taxon>Actinomycetes</taxon>
        <taxon>Streptosporangiales</taxon>
        <taxon>Streptosporangiaceae</taxon>
        <taxon>Sphaerisporangium</taxon>
    </lineage>
</organism>